<evidence type="ECO:0000313" key="1">
    <source>
        <dbReference type="EMBL" id="QSX77890.1"/>
    </source>
</evidence>
<dbReference type="Proteomes" id="UP000639274">
    <property type="component" value="Chromosome"/>
</dbReference>
<dbReference type="KEGG" id="lsf:I8J32_014345"/>
<dbReference type="EMBL" id="CP071518">
    <property type="protein sequence ID" value="QSX77890.1"/>
    <property type="molecule type" value="Genomic_DNA"/>
</dbReference>
<accession>A0A975ASE7</accession>
<dbReference type="AlphaFoldDB" id="A0A975ASE7"/>
<organism evidence="1 2">
    <name type="scientific">Agrilutibacter solisilvae</name>
    <dbReference type="NCBI Taxonomy" id="2763317"/>
    <lineage>
        <taxon>Bacteria</taxon>
        <taxon>Pseudomonadati</taxon>
        <taxon>Pseudomonadota</taxon>
        <taxon>Gammaproteobacteria</taxon>
        <taxon>Lysobacterales</taxon>
        <taxon>Lysobacteraceae</taxon>
        <taxon>Agrilutibacter</taxon>
    </lineage>
</organism>
<dbReference type="RefSeq" id="WP_200615753.1">
    <property type="nucleotide sequence ID" value="NZ_CP071518.1"/>
</dbReference>
<gene>
    <name evidence="1" type="ORF">I8J32_014345</name>
</gene>
<protein>
    <recommendedName>
        <fullName evidence="3">DUF2867 domain-containing protein</fullName>
    </recommendedName>
</protein>
<evidence type="ECO:0000313" key="2">
    <source>
        <dbReference type="Proteomes" id="UP000639274"/>
    </source>
</evidence>
<proteinExistence type="predicted"/>
<name>A0A975ASE7_9GAMM</name>
<evidence type="ECO:0008006" key="3">
    <source>
        <dbReference type="Google" id="ProtNLM"/>
    </source>
</evidence>
<keyword evidence="2" id="KW-1185">Reference proteome</keyword>
<reference evidence="1 2" key="1">
    <citation type="submission" date="2021-03" db="EMBL/GenBank/DDBJ databases">
        <title>Lysobacter sp. nov. isolated from soil of gangwondo yeongwol, south Korea.</title>
        <authorList>
            <person name="Kim K.R."/>
            <person name="Kim K.H."/>
            <person name="Jeon C.O."/>
        </authorList>
    </citation>
    <scope>NUCLEOTIDE SEQUENCE [LARGE SCALE GENOMIC DNA]</scope>
    <source>
        <strain evidence="1 2">R19</strain>
    </source>
</reference>
<sequence length="169" mass="18615">MPAIETCSLPADAFLQRYLREGHYADCYITAITGDAGLAQYVEAFYTTALFKAERVVLAMIGRSSTDHQARQLGAGARDRFAAWAVEQRDDRQILLRDFSGHTCSWLMAAPIPGGGTQLYFGSAVVASADPRTGRSSIGTRWQVLLGLHKLYSRMLLRAASRRLMAGDR</sequence>